<evidence type="ECO:0000256" key="1">
    <source>
        <dbReference type="ARBA" id="ARBA00001946"/>
    </source>
</evidence>
<keyword evidence="2" id="KW-0479">Metal-binding</keyword>
<keyword evidence="3" id="KW-0460">Magnesium</keyword>
<dbReference type="InterPro" id="IPR008930">
    <property type="entry name" value="Terpenoid_cyclase/PrenylTrfase"/>
</dbReference>
<dbReference type="SFLD" id="SFLDG01019">
    <property type="entry name" value="Terpene_Cyclase_Like_1_C_Termi"/>
    <property type="match status" value="1"/>
</dbReference>
<dbReference type="InterPro" id="IPR050148">
    <property type="entry name" value="Terpene_synthase-like"/>
</dbReference>
<comment type="caution">
    <text evidence="7">The sequence shown here is derived from an EMBL/GenBank/DDBJ whole genome shotgun (WGS) entry which is preliminary data.</text>
</comment>
<dbReference type="Gene3D" id="1.10.600.10">
    <property type="entry name" value="Farnesyl Diphosphate Synthase"/>
    <property type="match status" value="1"/>
</dbReference>
<dbReference type="FunFam" id="1.50.10.130:FF:000001">
    <property type="entry name" value="Isoprene synthase, chloroplastic"/>
    <property type="match status" value="1"/>
</dbReference>
<gene>
    <name evidence="7" type="ORF">FNV43_RR09061</name>
</gene>
<dbReference type="InterPro" id="IPR005630">
    <property type="entry name" value="Terpene_synthase_metal-bd"/>
</dbReference>
<dbReference type="GO" id="GO:0010333">
    <property type="term" value="F:terpene synthase activity"/>
    <property type="evidence" value="ECO:0007669"/>
    <property type="project" value="InterPro"/>
</dbReference>
<evidence type="ECO:0000256" key="4">
    <source>
        <dbReference type="ARBA" id="ARBA00023239"/>
    </source>
</evidence>
<dbReference type="InterPro" id="IPR008949">
    <property type="entry name" value="Isoprenoid_synthase_dom_sf"/>
</dbReference>
<dbReference type="SUPFAM" id="SSF48239">
    <property type="entry name" value="Terpenoid cyclases/Protein prenyltransferases"/>
    <property type="match status" value="1"/>
</dbReference>
<proteinExistence type="predicted"/>
<dbReference type="OrthoDB" id="1180601at2759"/>
<evidence type="ECO:0000313" key="7">
    <source>
        <dbReference type="EMBL" id="KAF3448348.1"/>
    </source>
</evidence>
<dbReference type="SFLD" id="SFLDS00005">
    <property type="entry name" value="Isoprenoid_Synthase_Type_I"/>
    <property type="match status" value="1"/>
</dbReference>
<evidence type="ECO:0000256" key="3">
    <source>
        <dbReference type="ARBA" id="ARBA00022842"/>
    </source>
</evidence>
<dbReference type="FunFam" id="1.10.600.10:FF:000007">
    <property type="entry name" value="Isoprene synthase, chloroplastic"/>
    <property type="match status" value="1"/>
</dbReference>
<dbReference type="PANTHER" id="PTHR31225:SF9">
    <property type="entry name" value="TERPENE SYNTHASE 10"/>
    <property type="match status" value="1"/>
</dbReference>
<keyword evidence="8" id="KW-1185">Reference proteome</keyword>
<dbReference type="AlphaFoldDB" id="A0A8K0HAK9"/>
<keyword evidence="4" id="KW-0456">Lyase</keyword>
<dbReference type="InterPro" id="IPR001906">
    <property type="entry name" value="Terpene_synth_N"/>
</dbReference>
<dbReference type="InterPro" id="IPR036965">
    <property type="entry name" value="Terpene_synth_N_sf"/>
</dbReference>
<dbReference type="SFLD" id="SFLDG01604">
    <property type="entry name" value="Terpene_Cyclase_Like_1_C_Termi"/>
    <property type="match status" value="1"/>
</dbReference>
<evidence type="ECO:0000256" key="2">
    <source>
        <dbReference type="ARBA" id="ARBA00022723"/>
    </source>
</evidence>
<dbReference type="Gene3D" id="1.50.10.130">
    <property type="entry name" value="Terpene synthase, N-terminal domain"/>
    <property type="match status" value="1"/>
</dbReference>
<dbReference type="InterPro" id="IPR034741">
    <property type="entry name" value="Terpene_cyclase-like_1_C"/>
</dbReference>
<dbReference type="InterPro" id="IPR044814">
    <property type="entry name" value="Terpene_cyclase_plant_C1"/>
</dbReference>
<dbReference type="GO" id="GO:0000287">
    <property type="term" value="F:magnesium ion binding"/>
    <property type="evidence" value="ECO:0007669"/>
    <property type="project" value="InterPro"/>
</dbReference>
<evidence type="ECO:0000313" key="8">
    <source>
        <dbReference type="Proteomes" id="UP000796880"/>
    </source>
</evidence>
<dbReference type="SUPFAM" id="SSF48576">
    <property type="entry name" value="Terpenoid synthases"/>
    <property type="match status" value="1"/>
</dbReference>
<comment type="cofactor">
    <cofactor evidence="1">
        <name>Mg(2+)</name>
        <dbReference type="ChEBI" id="CHEBI:18420"/>
    </cofactor>
</comment>
<accession>A0A8K0HAK9</accession>
<organism evidence="7 8">
    <name type="scientific">Rhamnella rubrinervis</name>
    <dbReference type="NCBI Taxonomy" id="2594499"/>
    <lineage>
        <taxon>Eukaryota</taxon>
        <taxon>Viridiplantae</taxon>
        <taxon>Streptophyta</taxon>
        <taxon>Embryophyta</taxon>
        <taxon>Tracheophyta</taxon>
        <taxon>Spermatophyta</taxon>
        <taxon>Magnoliopsida</taxon>
        <taxon>eudicotyledons</taxon>
        <taxon>Gunneridae</taxon>
        <taxon>Pentapetalae</taxon>
        <taxon>rosids</taxon>
        <taxon>fabids</taxon>
        <taxon>Rosales</taxon>
        <taxon>Rhamnaceae</taxon>
        <taxon>rhamnoid group</taxon>
        <taxon>Rhamneae</taxon>
        <taxon>Rhamnella</taxon>
    </lineage>
</organism>
<sequence>MAIHHPFASSIPDCITTSNRKQPFISSSAPLSSLAWISETTLRSVRVMDSTRNSEGNNNTITRRSANYQPPVWQFDFVQSLKSDFVGEAYVKRAEKLKEEVRMMLEKLEDPLAQLEHVDVLQRLGLSYHFEDQVESILNSIYTKNFLDGAKGKNNLYYTALAFRLLRQHGNSVPQEIFNDFKDEDGNLKASMCEDTMGMLCLYEASYHCIDADSILIEARHLATKHLQAYMDRQKQVQDQSSDLCTLVNHALELPLHWRVPRLETRWFIDSYESRRDYNLILLDFAKLDFNMVQQLHQEDLKDVSGWWRNSCLGEKLWFARDRLMENFLWTVGVSFEPKYDYARKMATKVNALITVIDDIYDVYGTLDELELFTNAVERWDVHAMENLPDYMKICFLALHNSINEMAYDVLKDQGLDIIKYLKKSWIDLCKCYLREAKWYHSGYVPTFEEYIENAWISISGPVILFHAFFVSTNPISKEALQCMEEYPNLIRWSSMILRLADDLGTSSDEMKRGDIPKSIQCYMHQTGASEDDAREYVKHMISETWKRLNEEGLTANSNFSKSFIRTTMNLARMAQCMYEHGDGHTTQCQETINHVFSLLIRPIPLI</sequence>
<evidence type="ECO:0000259" key="6">
    <source>
        <dbReference type="Pfam" id="PF03936"/>
    </source>
</evidence>
<dbReference type="Pfam" id="PF03936">
    <property type="entry name" value="Terpene_synth_C"/>
    <property type="match status" value="1"/>
</dbReference>
<dbReference type="EMBL" id="VOIH02000004">
    <property type="protein sequence ID" value="KAF3448348.1"/>
    <property type="molecule type" value="Genomic_DNA"/>
</dbReference>
<protein>
    <submittedName>
        <fullName evidence="7">Uncharacterized protein</fullName>
    </submittedName>
</protein>
<feature type="domain" description="Terpene synthase N-terminal" evidence="5">
    <location>
        <begin position="73"/>
        <end position="252"/>
    </location>
</feature>
<dbReference type="CDD" id="cd00684">
    <property type="entry name" value="Terpene_cyclase_plant_C1"/>
    <property type="match status" value="1"/>
</dbReference>
<reference evidence="7" key="1">
    <citation type="submission" date="2020-03" db="EMBL/GenBank/DDBJ databases">
        <title>A high-quality chromosome-level genome assembly of a woody plant with both climbing and erect habits, Rhamnella rubrinervis.</title>
        <authorList>
            <person name="Lu Z."/>
            <person name="Yang Y."/>
            <person name="Zhu X."/>
            <person name="Sun Y."/>
        </authorList>
    </citation>
    <scope>NUCLEOTIDE SEQUENCE</scope>
    <source>
        <strain evidence="7">BYM</strain>
        <tissue evidence="7">Leaf</tissue>
    </source>
</reference>
<feature type="domain" description="Terpene synthase metal-binding" evidence="6">
    <location>
        <begin position="312"/>
        <end position="547"/>
    </location>
</feature>
<dbReference type="GO" id="GO:0016102">
    <property type="term" value="P:diterpenoid biosynthetic process"/>
    <property type="evidence" value="ECO:0007669"/>
    <property type="project" value="InterPro"/>
</dbReference>
<name>A0A8K0HAK9_9ROSA</name>
<evidence type="ECO:0000259" key="5">
    <source>
        <dbReference type="Pfam" id="PF01397"/>
    </source>
</evidence>
<dbReference type="Pfam" id="PF01397">
    <property type="entry name" value="Terpene_synth"/>
    <property type="match status" value="1"/>
</dbReference>
<dbReference type="Proteomes" id="UP000796880">
    <property type="component" value="Unassembled WGS sequence"/>
</dbReference>
<dbReference type="PANTHER" id="PTHR31225">
    <property type="entry name" value="OS04G0344100 PROTEIN-RELATED"/>
    <property type="match status" value="1"/>
</dbReference>